<feature type="transmembrane region" description="Helical" evidence="7">
    <location>
        <begin position="28"/>
        <end position="51"/>
    </location>
</feature>
<evidence type="ECO:0000256" key="4">
    <source>
        <dbReference type="ARBA" id="ARBA00022989"/>
    </source>
</evidence>
<evidence type="ECO:0000256" key="7">
    <source>
        <dbReference type="SAM" id="Phobius"/>
    </source>
</evidence>
<evidence type="ECO:0000256" key="1">
    <source>
        <dbReference type="ARBA" id="ARBA00004141"/>
    </source>
</evidence>
<dbReference type="NCBIfam" id="TIGR02783">
    <property type="entry name" value="TrbL_P"/>
    <property type="match status" value="1"/>
</dbReference>
<dbReference type="EMBL" id="BSOS01000094">
    <property type="protein sequence ID" value="GLR68692.1"/>
    <property type="molecule type" value="Genomic_DNA"/>
</dbReference>
<keyword evidence="3 7" id="KW-0812">Transmembrane</keyword>
<organism evidence="8 9">
    <name type="scientific">Acidocella aquatica</name>
    <dbReference type="NCBI Taxonomy" id="1922313"/>
    <lineage>
        <taxon>Bacteria</taxon>
        <taxon>Pseudomonadati</taxon>
        <taxon>Pseudomonadota</taxon>
        <taxon>Alphaproteobacteria</taxon>
        <taxon>Acetobacterales</taxon>
        <taxon>Acidocellaceae</taxon>
        <taxon>Acidocella</taxon>
    </lineage>
</organism>
<feature type="transmembrane region" description="Helical" evidence="7">
    <location>
        <begin position="171"/>
        <end position="192"/>
    </location>
</feature>
<evidence type="ECO:0000313" key="8">
    <source>
        <dbReference type="EMBL" id="GLR68692.1"/>
    </source>
</evidence>
<feature type="transmembrane region" description="Helical" evidence="7">
    <location>
        <begin position="63"/>
        <end position="84"/>
    </location>
</feature>
<feature type="transmembrane region" description="Helical" evidence="7">
    <location>
        <begin position="198"/>
        <end position="220"/>
    </location>
</feature>
<sequence>MNPGVIDNFLNVFTTYIDSGFGLLHGDVAYLSSTLIAIDITLAGLFWAWGADEDIMARLVKKTLYIGFFAYIIGNFNALAEIVFNSFAGLGLEAAGSNLSATQLLQPGQFAQIGINAGIPILQAAGKLMGYTSFFNNFVQIFVLMVAWLLVVIAFFVLAIQLFVTLIEFKLTTLAGFVLVPFGLFGKTAFLAEKVLGNVVASGVKVLVLAVIVGIGTTLFSQFTQGFGNTQPTIEDALSLVLASLSLLGLGIFGPGIATGLLSGAPQLGAGAAIGTALAAGGIGAAGLIGSAGALRAGAGALVAGTRGGAALAGGTSTAYRLGAAASGEGGIKGAAAGMAGVAKAGAAVPRAMAARVADNLKQSFAAGGRAAFQATGGAQPNASAEATPTGAAAGGPPGWARQMRRRQAVSHGVSTATHVMRSGDHGGGSTNVDLSGEK</sequence>
<comment type="caution">
    <text evidence="8">The sequence shown here is derived from an EMBL/GenBank/DDBJ whole genome shotgun (WGS) entry which is preliminary data.</text>
</comment>
<feature type="transmembrane region" description="Helical" evidence="7">
    <location>
        <begin position="240"/>
        <end position="262"/>
    </location>
</feature>
<protein>
    <submittedName>
        <fullName evidence="8">Conjugal transfer protein TrbL</fullName>
    </submittedName>
</protein>
<comment type="similarity">
    <text evidence="2">Belongs to the TrbL/VirB6 family.</text>
</comment>
<evidence type="ECO:0000256" key="2">
    <source>
        <dbReference type="ARBA" id="ARBA00007802"/>
    </source>
</evidence>
<gene>
    <name evidence="8" type="primary">trbL</name>
    <name evidence="8" type="ORF">GCM10010909_33740</name>
</gene>
<keyword evidence="4 7" id="KW-1133">Transmembrane helix</keyword>
<dbReference type="InterPro" id="IPR014150">
    <property type="entry name" value="Conjugal_tfr_TrbL"/>
</dbReference>
<comment type="subcellular location">
    <subcellularLocation>
        <location evidence="1">Membrane</location>
        <topology evidence="1">Multi-pass membrane protein</topology>
    </subcellularLocation>
</comment>
<dbReference type="Proteomes" id="UP001156641">
    <property type="component" value="Unassembled WGS sequence"/>
</dbReference>
<evidence type="ECO:0000256" key="5">
    <source>
        <dbReference type="ARBA" id="ARBA00023136"/>
    </source>
</evidence>
<feature type="transmembrane region" description="Helical" evidence="7">
    <location>
        <begin position="138"/>
        <end position="164"/>
    </location>
</feature>
<accession>A0ABQ6ADG8</accession>
<dbReference type="InterPro" id="IPR007688">
    <property type="entry name" value="Conjugal_tfr_TrbL/VirB6"/>
</dbReference>
<dbReference type="Pfam" id="PF04610">
    <property type="entry name" value="TrbL"/>
    <property type="match status" value="1"/>
</dbReference>
<proteinExistence type="inferred from homology"/>
<reference evidence="9" key="1">
    <citation type="journal article" date="2019" name="Int. J. Syst. Evol. Microbiol.">
        <title>The Global Catalogue of Microorganisms (GCM) 10K type strain sequencing project: providing services to taxonomists for standard genome sequencing and annotation.</title>
        <authorList>
            <consortium name="The Broad Institute Genomics Platform"/>
            <consortium name="The Broad Institute Genome Sequencing Center for Infectious Disease"/>
            <person name="Wu L."/>
            <person name="Ma J."/>
        </authorList>
    </citation>
    <scope>NUCLEOTIDE SEQUENCE [LARGE SCALE GENOMIC DNA]</scope>
    <source>
        <strain evidence="9">NBRC 112502</strain>
    </source>
</reference>
<keyword evidence="9" id="KW-1185">Reference proteome</keyword>
<feature type="region of interest" description="Disordered" evidence="6">
    <location>
        <begin position="376"/>
        <end position="439"/>
    </location>
</feature>
<feature type="transmembrane region" description="Helical" evidence="7">
    <location>
        <begin position="268"/>
        <end position="289"/>
    </location>
</feature>
<evidence type="ECO:0000256" key="6">
    <source>
        <dbReference type="SAM" id="MobiDB-lite"/>
    </source>
</evidence>
<evidence type="ECO:0000256" key="3">
    <source>
        <dbReference type="ARBA" id="ARBA00022692"/>
    </source>
</evidence>
<keyword evidence="5 7" id="KW-0472">Membrane</keyword>
<evidence type="ECO:0000313" key="9">
    <source>
        <dbReference type="Proteomes" id="UP001156641"/>
    </source>
</evidence>
<dbReference type="NCBIfam" id="NF010449">
    <property type="entry name" value="PRK13875.1"/>
    <property type="match status" value="1"/>
</dbReference>
<name>A0ABQ6ADG8_9PROT</name>
<dbReference type="RefSeq" id="WP_284259541.1">
    <property type="nucleotide sequence ID" value="NZ_BSOS01000094.1"/>
</dbReference>